<dbReference type="Pfam" id="PF23394">
    <property type="entry name" value="DUF7102"/>
    <property type="match status" value="1"/>
</dbReference>
<evidence type="ECO:0000313" key="4">
    <source>
        <dbReference type="EMBL" id="KAL1619964.1"/>
    </source>
</evidence>
<feature type="region of interest" description="Disordered" evidence="1">
    <location>
        <begin position="194"/>
        <end position="242"/>
    </location>
</feature>
<name>A0ABR3SG24_9PEZI</name>
<feature type="region of interest" description="Disordered" evidence="1">
    <location>
        <begin position="553"/>
        <end position="589"/>
    </location>
</feature>
<evidence type="ECO:0000313" key="5">
    <source>
        <dbReference type="Proteomes" id="UP001521116"/>
    </source>
</evidence>
<feature type="domain" description="SAM-like" evidence="3">
    <location>
        <begin position="839"/>
        <end position="904"/>
    </location>
</feature>
<proteinExistence type="predicted"/>
<feature type="compositionally biased region" description="Polar residues" evidence="1">
    <location>
        <begin position="580"/>
        <end position="589"/>
    </location>
</feature>
<feature type="compositionally biased region" description="Low complexity" evidence="1">
    <location>
        <begin position="229"/>
        <end position="239"/>
    </location>
</feature>
<feature type="compositionally biased region" description="Polar residues" evidence="1">
    <location>
        <begin position="554"/>
        <end position="572"/>
    </location>
</feature>
<dbReference type="Pfam" id="PF23395">
    <property type="entry name" value="SAM_6"/>
    <property type="match status" value="1"/>
</dbReference>
<gene>
    <name evidence="4" type="ORF">SLS56_009883</name>
</gene>
<sequence>MASLRRRPSGQRLHANASVLEYARFHSICRDHTLENPLDPHYVPQAPVFLSQDLADPTSCLQVPLTEEPDTSEKLEIDTSSLAALKSALTPAPLPPDSEQHSHPRLFRDFKVELPVLNNDHELDAQRFRHRHSHDSLHLRDLTLPLELTNEEQDEGLTWPPWYEEISLKCHNELASGKLEIPKEAMLYLHSVFTQPQRPDTPDPELPKRRSVHPVTPPLLPIDPALTHTPGPSSSSPTGQVQLLSEATNSTAIEAEALETEIFKQDRIGTPDAPALTYYTEDPMLFDETESYSDVGELALPLKTRRQAAELKIETPLTPPATLALRSSTKETKSVSFPDDEMLFEYFPELPSKYENGNSVLDSEDDFDQFFQEEVAPIAEKVDRRLENEKLQEFDTTKRVEVPDMDFDVLVAPWDLYSMNRTSKRDGIHTELEAQKKLLSRCATEELGLVPKWNESKRRELDMVWNPFPHNLPKSALSENIQHDADLDRIIGGSAMKDVDIVESGSLAWKLDGLRILDEHDEDDEEISTLSFEPGNDIDSLVRKRRLEIADVDNMTTTQPGDSTEEAMSQLPQKKRKVKQQASQQRPAYDSSFMSTGIFSTSTSLARFMQLQTGIPITNETSEPTYPNMSAAQPEITPNKENAVSEAENSMGLLAGEGPTPIPLPRPPLQSQLAPKPFIISTSLSIHRRDLVKSIQTLYPAAQLIERDLSQTAAPPNPSAGPDLILSPSTGLVLTTLQRLKQRSLPGQPHAATGAQALQTQLSQLAPSFPHLLVLVASASPHHPDPSDCAALASLHASAASLLPRTRVSVALVPGDDRALAAWIAAAMAGAADGFAVVDDETLWERWLRRAGLNAFAAQAVLARVKDVGPGGPAAFVAMRAEERERVLAEVLGGGGVLERVGRRVDGMWPRVKG</sequence>
<evidence type="ECO:0000259" key="3">
    <source>
        <dbReference type="Pfam" id="PF23395"/>
    </source>
</evidence>
<comment type="caution">
    <text evidence="4">The sequence shown here is derived from an EMBL/GenBank/DDBJ whole genome shotgun (WGS) entry which is preliminary data.</text>
</comment>
<accession>A0ABR3SG24</accession>
<dbReference type="EMBL" id="JAJVDC020000178">
    <property type="protein sequence ID" value="KAL1619964.1"/>
    <property type="molecule type" value="Genomic_DNA"/>
</dbReference>
<protein>
    <submittedName>
        <fullName evidence="4">Uncharacterized protein</fullName>
    </submittedName>
</protein>
<keyword evidence="5" id="KW-1185">Reference proteome</keyword>
<evidence type="ECO:0000256" key="1">
    <source>
        <dbReference type="SAM" id="MobiDB-lite"/>
    </source>
</evidence>
<feature type="domain" description="DUF7102" evidence="2">
    <location>
        <begin position="678"/>
        <end position="829"/>
    </location>
</feature>
<dbReference type="Proteomes" id="UP001521116">
    <property type="component" value="Unassembled WGS sequence"/>
</dbReference>
<reference evidence="4 5" key="1">
    <citation type="submission" date="2024-02" db="EMBL/GenBank/DDBJ databases">
        <title>De novo assembly and annotation of 12 fungi associated with fruit tree decline syndrome in Ontario, Canada.</title>
        <authorList>
            <person name="Sulman M."/>
            <person name="Ellouze W."/>
            <person name="Ilyukhin E."/>
        </authorList>
    </citation>
    <scope>NUCLEOTIDE SEQUENCE [LARGE SCALE GENOMIC DNA]</scope>
    <source>
        <strain evidence="4 5">M1-105</strain>
    </source>
</reference>
<organism evidence="4 5">
    <name type="scientific">Neofusicoccum ribis</name>
    <dbReference type="NCBI Taxonomy" id="45134"/>
    <lineage>
        <taxon>Eukaryota</taxon>
        <taxon>Fungi</taxon>
        <taxon>Dikarya</taxon>
        <taxon>Ascomycota</taxon>
        <taxon>Pezizomycotina</taxon>
        <taxon>Dothideomycetes</taxon>
        <taxon>Dothideomycetes incertae sedis</taxon>
        <taxon>Botryosphaeriales</taxon>
        <taxon>Botryosphaeriaceae</taxon>
        <taxon>Neofusicoccum</taxon>
    </lineage>
</organism>
<evidence type="ECO:0000259" key="2">
    <source>
        <dbReference type="Pfam" id="PF23394"/>
    </source>
</evidence>
<dbReference type="InterPro" id="IPR055528">
    <property type="entry name" value="DUF7102"/>
</dbReference>
<dbReference type="InterPro" id="IPR057559">
    <property type="entry name" value="SAM_6"/>
</dbReference>